<evidence type="ECO:0000313" key="3">
    <source>
        <dbReference type="Proteomes" id="UP000058305"/>
    </source>
</evidence>
<proteinExistence type="predicted"/>
<dbReference type="OrthoDB" id="9976508at2"/>
<keyword evidence="1" id="KW-0472">Membrane</keyword>
<dbReference type="RefSeq" id="WP_067226981.1">
    <property type="nucleotide sequence ID" value="NZ_CP014145.1"/>
</dbReference>
<keyword evidence="3" id="KW-1185">Reference proteome</keyword>
<name>A0A0X8E2K0_9MICO</name>
<dbReference type="Proteomes" id="UP000058305">
    <property type="component" value="Chromosome"/>
</dbReference>
<gene>
    <name evidence="2" type="ORF">AWU67_04815</name>
</gene>
<organism evidence="2 3">
    <name type="scientific">Microterricola viridarii</name>
    <dbReference type="NCBI Taxonomy" id="412690"/>
    <lineage>
        <taxon>Bacteria</taxon>
        <taxon>Bacillati</taxon>
        <taxon>Actinomycetota</taxon>
        <taxon>Actinomycetes</taxon>
        <taxon>Micrococcales</taxon>
        <taxon>Microbacteriaceae</taxon>
        <taxon>Microterricola</taxon>
    </lineage>
</organism>
<keyword evidence="1" id="KW-1133">Transmembrane helix</keyword>
<feature type="transmembrane region" description="Helical" evidence="1">
    <location>
        <begin position="67"/>
        <end position="88"/>
    </location>
</feature>
<sequence length="125" mass="12961">MAAETGSAPAGPIEIGRAGVIVTVILLLGQGLLAIVLTSHILWSANELAGVGIGRDELRRFGDGPKFAFASVWLMPLVGGVAGFALLISPVGKWAWLAPVGAMLISIALCLYFISTFDYVPPRGG</sequence>
<dbReference type="EMBL" id="CP014145">
    <property type="protein sequence ID" value="AMB58287.1"/>
    <property type="molecule type" value="Genomic_DNA"/>
</dbReference>
<reference evidence="2 3" key="1">
    <citation type="journal article" date="2016" name="J. Biotechnol.">
        <title>First complete genome sequence of a species in the genus Microterricola, an extremophilic cold active enzyme producing bacterial strain ERGS5:02 isolated from Sikkim Himalaya.</title>
        <authorList>
            <person name="Himanshu"/>
            <person name="Swarnkar M.K."/>
            <person name="Singh D."/>
            <person name="Kumar R."/>
        </authorList>
    </citation>
    <scope>NUCLEOTIDE SEQUENCE [LARGE SCALE GENOMIC DNA]</scope>
    <source>
        <strain evidence="2 3">ERGS5:02</strain>
    </source>
</reference>
<dbReference type="AlphaFoldDB" id="A0A0X8E2K0"/>
<protein>
    <submittedName>
        <fullName evidence="2">Uncharacterized protein</fullName>
    </submittedName>
</protein>
<feature type="transmembrane region" description="Helical" evidence="1">
    <location>
        <begin position="20"/>
        <end position="46"/>
    </location>
</feature>
<accession>A0A0X8E2K0</accession>
<keyword evidence="1" id="KW-0812">Transmembrane</keyword>
<dbReference type="KEGG" id="mvd:AWU67_04815"/>
<reference evidence="3" key="2">
    <citation type="submission" date="2016-01" db="EMBL/GenBank/DDBJ databases">
        <title>First complete genome sequence of a species in the genus Microterricola, an extremophilic cold active enzyme producing strain ERGS5:02 isolated from Sikkim Himalaya.</title>
        <authorList>
            <person name="Kumar R."/>
            <person name="Singh D."/>
            <person name="Swarnkar M.K."/>
        </authorList>
    </citation>
    <scope>NUCLEOTIDE SEQUENCE [LARGE SCALE GENOMIC DNA]</scope>
    <source>
        <strain evidence="3">ERGS5:02</strain>
    </source>
</reference>
<feature type="transmembrane region" description="Helical" evidence="1">
    <location>
        <begin position="94"/>
        <end position="114"/>
    </location>
</feature>
<evidence type="ECO:0000256" key="1">
    <source>
        <dbReference type="SAM" id="Phobius"/>
    </source>
</evidence>
<evidence type="ECO:0000313" key="2">
    <source>
        <dbReference type="EMBL" id="AMB58287.1"/>
    </source>
</evidence>